<gene>
    <name evidence="1" type="ORF">HMPREF0731_3628</name>
</gene>
<dbReference type="EMBL" id="ADVL01000695">
    <property type="protein sequence ID" value="EFH10150.1"/>
    <property type="molecule type" value="Genomic_DNA"/>
</dbReference>
<reference evidence="1 2" key="1">
    <citation type="submission" date="2010-04" db="EMBL/GenBank/DDBJ databases">
        <authorList>
            <person name="Qin X."/>
            <person name="Bachman B."/>
            <person name="Battles P."/>
            <person name="Bell A."/>
            <person name="Bess C."/>
            <person name="Bickham C."/>
            <person name="Chaboub L."/>
            <person name="Chen D."/>
            <person name="Coyle M."/>
            <person name="Deiros D.R."/>
            <person name="Dinh H."/>
            <person name="Forbes L."/>
            <person name="Fowler G."/>
            <person name="Francisco L."/>
            <person name="Fu Q."/>
            <person name="Gubbala S."/>
            <person name="Hale W."/>
            <person name="Han Y."/>
            <person name="Hemphill L."/>
            <person name="Highlander S.K."/>
            <person name="Hirani K."/>
            <person name="Hogues M."/>
            <person name="Jackson L."/>
            <person name="Jakkamsetti A."/>
            <person name="Javaid M."/>
            <person name="Jiang H."/>
            <person name="Korchina V."/>
            <person name="Kovar C."/>
            <person name="Lara F."/>
            <person name="Lee S."/>
            <person name="Mata R."/>
            <person name="Mathew T."/>
            <person name="Moen C."/>
            <person name="Morales K."/>
            <person name="Munidasa M."/>
            <person name="Nazareth L."/>
            <person name="Ngo R."/>
            <person name="Nguyen L."/>
            <person name="Okwuonu G."/>
            <person name="Ongeri F."/>
            <person name="Patil S."/>
            <person name="Petrosino J."/>
            <person name="Pham C."/>
            <person name="Pham P."/>
            <person name="Pu L.-L."/>
            <person name="Puazo M."/>
            <person name="Raj R."/>
            <person name="Reid J."/>
            <person name="Rouhana J."/>
            <person name="Saada N."/>
            <person name="Shang Y."/>
            <person name="Simmons D."/>
            <person name="Thornton R."/>
            <person name="Warren J."/>
            <person name="Weissenberger G."/>
            <person name="Zhang J."/>
            <person name="Zhang L."/>
            <person name="Zhou C."/>
            <person name="Zhu D."/>
            <person name="Muzny D."/>
            <person name="Worley K."/>
            <person name="Gibbs R."/>
        </authorList>
    </citation>
    <scope>NUCLEOTIDE SEQUENCE [LARGE SCALE GENOMIC DNA]</scope>
    <source>
        <strain evidence="1 2">ATCC 49957</strain>
    </source>
</reference>
<dbReference type="Proteomes" id="UP000005324">
    <property type="component" value="Unassembled WGS sequence"/>
</dbReference>
<sequence length="40" mass="3873">PGSAAPARAAWLCCTGRGLHPRSPVPAWGGATGVAEDSAA</sequence>
<keyword evidence="2" id="KW-1185">Reference proteome</keyword>
<organism evidence="1 2">
    <name type="scientific">Pseudoroseomonas cervicalis ATCC 49957</name>
    <dbReference type="NCBI Taxonomy" id="525371"/>
    <lineage>
        <taxon>Bacteria</taxon>
        <taxon>Pseudomonadati</taxon>
        <taxon>Pseudomonadota</taxon>
        <taxon>Alphaproteobacteria</taxon>
        <taxon>Acetobacterales</taxon>
        <taxon>Roseomonadaceae</taxon>
        <taxon>Roseomonas</taxon>
    </lineage>
</organism>
<comment type="caution">
    <text evidence="1">The sequence shown here is derived from an EMBL/GenBank/DDBJ whole genome shotgun (WGS) entry which is preliminary data.</text>
</comment>
<proteinExistence type="predicted"/>
<name>D5RRB6_9PROT</name>
<evidence type="ECO:0000313" key="2">
    <source>
        <dbReference type="Proteomes" id="UP000005324"/>
    </source>
</evidence>
<dbReference type="HOGENOM" id="CLU_3281830_0_0_5"/>
<accession>D5RRB6</accession>
<evidence type="ECO:0000313" key="1">
    <source>
        <dbReference type="EMBL" id="EFH10150.1"/>
    </source>
</evidence>
<dbReference type="AlphaFoldDB" id="D5RRB6"/>
<protein>
    <submittedName>
        <fullName evidence="1">Uncharacterized protein</fullName>
    </submittedName>
</protein>
<feature type="non-terminal residue" evidence="1">
    <location>
        <position position="1"/>
    </location>
</feature>